<evidence type="ECO:0000256" key="4">
    <source>
        <dbReference type="SAM" id="MobiDB-lite"/>
    </source>
</evidence>
<feature type="repeat" description="TPR" evidence="3">
    <location>
        <begin position="50"/>
        <end position="83"/>
    </location>
</feature>
<proteinExistence type="predicted"/>
<feature type="compositionally biased region" description="Polar residues" evidence="4">
    <location>
        <begin position="252"/>
        <end position="265"/>
    </location>
</feature>
<evidence type="ECO:0000313" key="6">
    <source>
        <dbReference type="Proteomes" id="UP000322214"/>
    </source>
</evidence>
<name>A0A5B9P2Y5_9BACT</name>
<dbReference type="Pfam" id="PF13414">
    <property type="entry name" value="TPR_11"/>
    <property type="match status" value="1"/>
</dbReference>
<dbReference type="PANTHER" id="PTHR45586:SF1">
    <property type="entry name" value="LIPOPOLYSACCHARIDE ASSEMBLY PROTEIN B"/>
    <property type="match status" value="1"/>
</dbReference>
<dbReference type="InterPro" id="IPR019734">
    <property type="entry name" value="TPR_rpt"/>
</dbReference>
<keyword evidence="2 3" id="KW-0802">TPR repeat</keyword>
<dbReference type="KEGG" id="mff:MFFC18_05790"/>
<dbReference type="SMART" id="SM00028">
    <property type="entry name" value="TPR"/>
    <property type="match status" value="4"/>
</dbReference>
<dbReference type="Gene3D" id="1.25.40.10">
    <property type="entry name" value="Tetratricopeptide repeat domain"/>
    <property type="match status" value="1"/>
</dbReference>
<feature type="region of interest" description="Disordered" evidence="4">
    <location>
        <begin position="241"/>
        <end position="265"/>
    </location>
</feature>
<dbReference type="PROSITE" id="PS50005">
    <property type="entry name" value="TPR"/>
    <property type="match status" value="2"/>
</dbReference>
<evidence type="ECO:0000256" key="2">
    <source>
        <dbReference type="ARBA" id="ARBA00022803"/>
    </source>
</evidence>
<evidence type="ECO:0000256" key="3">
    <source>
        <dbReference type="PROSITE-ProRule" id="PRU00339"/>
    </source>
</evidence>
<dbReference type="EMBL" id="CP042912">
    <property type="protein sequence ID" value="QEG20728.1"/>
    <property type="molecule type" value="Genomic_DNA"/>
</dbReference>
<dbReference type="STRING" id="980251.GCA_001642875_03122"/>
<sequence>MSIRYRPPKAQFQNVVILAMSATKPNTSMPWQALAILALCVSAVGCNLGAQQSNIVGQQAYQNGNYMQALGRFQQALSQNPNNPDANYNLAATFYSMGKNQGNAQYLSQAEQLYRKAISLNGQHSEAHRGLAALLIETGREQYAFDLLDGWKQRVPNSAEPLIELARLYQEYGDNQHATDLLADALKVDGNNLRALKAMGRVRETQGQSLLALDNYMRVLQLDGSQTDVAQRVASLQQQFSQSGGLQQNQNYSPRYGSTNPWQTR</sequence>
<dbReference type="Proteomes" id="UP000322214">
    <property type="component" value="Chromosome"/>
</dbReference>
<feature type="compositionally biased region" description="Low complexity" evidence="4">
    <location>
        <begin position="241"/>
        <end position="251"/>
    </location>
</feature>
<protein>
    <submittedName>
        <fullName evidence="5">Photosystem I assembly protein Ycf3</fullName>
    </submittedName>
</protein>
<gene>
    <name evidence="5" type="ORF">MFFC18_05790</name>
</gene>
<dbReference type="PANTHER" id="PTHR45586">
    <property type="entry name" value="TPR REPEAT-CONTAINING PROTEIN PA4667"/>
    <property type="match status" value="1"/>
</dbReference>
<dbReference type="AlphaFoldDB" id="A0A5B9P2Y5"/>
<organism evidence="5 6">
    <name type="scientific">Mariniblastus fucicola</name>
    <dbReference type="NCBI Taxonomy" id="980251"/>
    <lineage>
        <taxon>Bacteria</taxon>
        <taxon>Pseudomonadati</taxon>
        <taxon>Planctomycetota</taxon>
        <taxon>Planctomycetia</taxon>
        <taxon>Pirellulales</taxon>
        <taxon>Pirellulaceae</taxon>
        <taxon>Mariniblastus</taxon>
    </lineage>
</organism>
<dbReference type="InterPro" id="IPR011990">
    <property type="entry name" value="TPR-like_helical_dom_sf"/>
</dbReference>
<dbReference type="InterPro" id="IPR051012">
    <property type="entry name" value="CellSynth/LPSAsmb/PSIAsmb"/>
</dbReference>
<evidence type="ECO:0000256" key="1">
    <source>
        <dbReference type="ARBA" id="ARBA00022737"/>
    </source>
</evidence>
<dbReference type="Pfam" id="PF13432">
    <property type="entry name" value="TPR_16"/>
    <property type="match status" value="1"/>
</dbReference>
<evidence type="ECO:0000313" key="5">
    <source>
        <dbReference type="EMBL" id="QEG20728.1"/>
    </source>
</evidence>
<keyword evidence="6" id="KW-1185">Reference proteome</keyword>
<dbReference type="SUPFAM" id="SSF48452">
    <property type="entry name" value="TPR-like"/>
    <property type="match status" value="1"/>
</dbReference>
<keyword evidence="1" id="KW-0677">Repeat</keyword>
<accession>A0A5B9P2Y5</accession>
<feature type="repeat" description="TPR" evidence="3">
    <location>
        <begin position="159"/>
        <end position="192"/>
    </location>
</feature>
<reference evidence="5 6" key="1">
    <citation type="submission" date="2019-08" db="EMBL/GenBank/DDBJ databases">
        <title>Deep-cultivation of Planctomycetes and their phenomic and genomic characterization uncovers novel biology.</title>
        <authorList>
            <person name="Wiegand S."/>
            <person name="Jogler M."/>
            <person name="Boedeker C."/>
            <person name="Pinto D."/>
            <person name="Vollmers J."/>
            <person name="Rivas-Marin E."/>
            <person name="Kohn T."/>
            <person name="Peeters S.H."/>
            <person name="Heuer A."/>
            <person name="Rast P."/>
            <person name="Oberbeckmann S."/>
            <person name="Bunk B."/>
            <person name="Jeske O."/>
            <person name="Meyerdierks A."/>
            <person name="Storesund J.E."/>
            <person name="Kallscheuer N."/>
            <person name="Luecker S."/>
            <person name="Lage O.M."/>
            <person name="Pohl T."/>
            <person name="Merkel B.J."/>
            <person name="Hornburger P."/>
            <person name="Mueller R.-W."/>
            <person name="Bruemmer F."/>
            <person name="Labrenz M."/>
            <person name="Spormann A.M."/>
            <person name="Op den Camp H."/>
            <person name="Overmann J."/>
            <person name="Amann R."/>
            <person name="Jetten M.S.M."/>
            <person name="Mascher T."/>
            <person name="Medema M.H."/>
            <person name="Devos D.P."/>
            <person name="Kaster A.-K."/>
            <person name="Ovreas L."/>
            <person name="Rohde M."/>
            <person name="Galperin M.Y."/>
            <person name="Jogler C."/>
        </authorList>
    </citation>
    <scope>NUCLEOTIDE SEQUENCE [LARGE SCALE GENOMIC DNA]</scope>
    <source>
        <strain evidence="5 6">FC18</strain>
    </source>
</reference>